<evidence type="ECO:0000256" key="2">
    <source>
        <dbReference type="ARBA" id="ARBA00022448"/>
    </source>
</evidence>
<dbReference type="Gene3D" id="3.40.50.300">
    <property type="entry name" value="P-loop containing nucleotide triphosphate hydrolases"/>
    <property type="match status" value="1"/>
</dbReference>
<dbReference type="PROSITE" id="PS50893">
    <property type="entry name" value="ABC_TRANSPORTER_2"/>
    <property type="match status" value="1"/>
</dbReference>
<proteinExistence type="inferred from homology"/>
<name>A0A2X3MLG4_9BACT</name>
<evidence type="ECO:0000313" key="7">
    <source>
        <dbReference type="EMBL" id="SQD92764.1"/>
    </source>
</evidence>
<keyword evidence="3" id="KW-0547">Nucleotide-binding</keyword>
<dbReference type="InterPro" id="IPR017871">
    <property type="entry name" value="ABC_transporter-like_CS"/>
</dbReference>
<dbReference type="GO" id="GO:0005886">
    <property type="term" value="C:plasma membrane"/>
    <property type="evidence" value="ECO:0007669"/>
    <property type="project" value="UniProtKB-SubCell"/>
</dbReference>
<keyword evidence="4 7" id="KW-0067">ATP-binding</keyword>
<dbReference type="NCBIfam" id="TIGR01188">
    <property type="entry name" value="drrA"/>
    <property type="match status" value="1"/>
</dbReference>
<evidence type="ECO:0000256" key="4">
    <source>
        <dbReference type="ARBA" id="ARBA00022840"/>
    </source>
</evidence>
<comment type="subcellular location">
    <subcellularLocation>
        <location evidence="1">Cell membrane</location>
        <topology evidence="1">Peripheral membrane protein</topology>
        <orientation evidence="1">Cytoplasmic side</orientation>
    </subcellularLocation>
</comment>
<dbReference type="InterPro" id="IPR027417">
    <property type="entry name" value="P-loop_NTPase"/>
</dbReference>
<dbReference type="PANTHER" id="PTHR43582">
    <property type="entry name" value="LINEARMYCIN RESISTANCE ATP-BINDING PROTEIN LNRL"/>
    <property type="match status" value="1"/>
</dbReference>
<sequence length="338" mass="38184">MKDMIEVEELTKIYHDNLVAVDDISFAVGEGEIFGFLGPNGAGKSTTIKCVIGLLRPTQGRIRVHGVDAIRHPGAVKRYIGYAAQETAIDDRLTGWENLYLQGRFFHLSREEVLARGREILELFGLWERRSDLTETYSGGMLKRLDIAIALIHRPRILFLDEPTLGLDVQTRAVIWDYIQNLRTEHGMTIFLTTHYMEEADALCDRVAIIDHGKIAALDRPGALKAQIGGDVITVRFLDSGPATLSLLEAIRSLPEIVEVSQAEDGIQRIVVRQHGDQVIPELFSLAVQHGVRIDSVRLKRPSLDDVYLHFTGRDIREEGGSREELHRARRAQRRLRR</sequence>
<dbReference type="SUPFAM" id="SSF52540">
    <property type="entry name" value="P-loop containing nucleoside triphosphate hydrolases"/>
    <property type="match status" value="1"/>
</dbReference>
<dbReference type="PROSITE" id="PS00211">
    <property type="entry name" value="ABC_TRANSPORTER_1"/>
    <property type="match status" value="1"/>
</dbReference>
<organism evidence="7 8">
    <name type="scientific">Candidatus Bipolaricaulis anaerobius</name>
    <dbReference type="NCBI Taxonomy" id="2026885"/>
    <lineage>
        <taxon>Bacteria</taxon>
        <taxon>Candidatus Bipolaricaulota</taxon>
        <taxon>Candidatus Bipolaricaulia</taxon>
        <taxon>Candidatus Bipolaricaulales</taxon>
        <taxon>Candidatus Bipolaricaulaceae</taxon>
        <taxon>Candidatus Bipolaricaulis</taxon>
    </lineage>
</organism>
<dbReference type="Proteomes" id="UP000249818">
    <property type="component" value="Chromosome BARAN1"/>
</dbReference>
<gene>
    <name evidence="7" type="ORF">BARAN1_0740</name>
</gene>
<dbReference type="EMBL" id="LS483254">
    <property type="protein sequence ID" value="SQD92764.1"/>
    <property type="molecule type" value="Genomic_DNA"/>
</dbReference>
<evidence type="ECO:0000256" key="1">
    <source>
        <dbReference type="ARBA" id="ARBA00004413"/>
    </source>
</evidence>
<dbReference type="PANTHER" id="PTHR43582:SF2">
    <property type="entry name" value="LINEARMYCIN RESISTANCE ATP-BINDING PROTEIN LNRL"/>
    <property type="match status" value="1"/>
</dbReference>
<dbReference type="GO" id="GO:0005524">
    <property type="term" value="F:ATP binding"/>
    <property type="evidence" value="ECO:0007669"/>
    <property type="project" value="UniProtKB-KW"/>
</dbReference>
<evidence type="ECO:0000259" key="6">
    <source>
        <dbReference type="PROSITE" id="PS50893"/>
    </source>
</evidence>
<dbReference type="InterPro" id="IPR003593">
    <property type="entry name" value="AAA+_ATPase"/>
</dbReference>
<dbReference type="GO" id="GO:0043215">
    <property type="term" value="P:daunorubicin transport"/>
    <property type="evidence" value="ECO:0007669"/>
    <property type="project" value="InterPro"/>
</dbReference>
<protein>
    <submittedName>
        <fullName evidence="7">ABC efflux transporter, ATP-binding protein, Drug Exporter-1 (DrugE1) Family</fullName>
    </submittedName>
</protein>
<dbReference type="GO" id="GO:0016887">
    <property type="term" value="F:ATP hydrolysis activity"/>
    <property type="evidence" value="ECO:0007669"/>
    <property type="project" value="InterPro"/>
</dbReference>
<dbReference type="OrthoDB" id="9778547at2"/>
<keyword evidence="8" id="KW-1185">Reference proteome</keyword>
<dbReference type="SMART" id="SM00382">
    <property type="entry name" value="AAA"/>
    <property type="match status" value="1"/>
</dbReference>
<keyword evidence="2" id="KW-0813">Transport</keyword>
<accession>A0A2X3MLG4</accession>
<dbReference type="KEGG" id="bana:BARAN1_0740"/>
<dbReference type="Pfam" id="PF13732">
    <property type="entry name" value="DrrA1-3_C"/>
    <property type="match status" value="1"/>
</dbReference>
<feature type="domain" description="ABC transporter" evidence="6">
    <location>
        <begin position="5"/>
        <end position="237"/>
    </location>
</feature>
<dbReference type="GO" id="GO:1900753">
    <property type="term" value="P:doxorubicin transport"/>
    <property type="evidence" value="ECO:0007669"/>
    <property type="project" value="InterPro"/>
</dbReference>
<reference evidence="8" key="1">
    <citation type="submission" date="2018-05" db="EMBL/GenBank/DDBJ databases">
        <authorList>
            <person name="Hao L."/>
        </authorList>
    </citation>
    <scope>NUCLEOTIDE SEQUENCE [LARGE SCALE GENOMIC DNA]</scope>
</reference>
<dbReference type="InterPro" id="IPR003439">
    <property type="entry name" value="ABC_transporter-like_ATP-bd"/>
</dbReference>
<evidence type="ECO:0000256" key="3">
    <source>
        <dbReference type="ARBA" id="ARBA00022741"/>
    </source>
</evidence>
<dbReference type="InterPro" id="IPR005894">
    <property type="entry name" value="DrrA"/>
</dbReference>
<dbReference type="AlphaFoldDB" id="A0A2X3MLG4"/>
<evidence type="ECO:0000313" key="8">
    <source>
        <dbReference type="Proteomes" id="UP000249818"/>
    </source>
</evidence>
<evidence type="ECO:0000256" key="5">
    <source>
        <dbReference type="ARBA" id="ARBA00049985"/>
    </source>
</evidence>
<comment type="similarity">
    <text evidence="5">Belongs to the ABC transporter superfamily. Drug exporter-1 (DrugE1) (TC 3.A.1.105) family.</text>
</comment>
<dbReference type="InterPro" id="IPR025302">
    <property type="entry name" value="DrrA1/2-like_C"/>
</dbReference>
<dbReference type="Pfam" id="PF00005">
    <property type="entry name" value="ABC_tran"/>
    <property type="match status" value="1"/>
</dbReference>